<gene>
    <name evidence="2" type="ORF">M0813_19742</name>
</gene>
<feature type="compositionally biased region" description="Basic and acidic residues" evidence="1">
    <location>
        <begin position="440"/>
        <end position="452"/>
    </location>
</feature>
<organism evidence="2 3">
    <name type="scientific">Anaeramoeba flamelloides</name>
    <dbReference type="NCBI Taxonomy" id="1746091"/>
    <lineage>
        <taxon>Eukaryota</taxon>
        <taxon>Metamonada</taxon>
        <taxon>Anaeramoebidae</taxon>
        <taxon>Anaeramoeba</taxon>
    </lineage>
</organism>
<feature type="compositionally biased region" description="Basic and acidic residues" evidence="1">
    <location>
        <begin position="41"/>
        <end position="66"/>
    </location>
</feature>
<keyword evidence="3" id="KW-1185">Reference proteome</keyword>
<feature type="compositionally biased region" description="Polar residues" evidence="1">
    <location>
        <begin position="141"/>
        <end position="154"/>
    </location>
</feature>
<feature type="compositionally biased region" description="Basic residues" evidence="1">
    <location>
        <begin position="125"/>
        <end position="137"/>
    </location>
</feature>
<feature type="compositionally biased region" description="Low complexity" evidence="1">
    <location>
        <begin position="1"/>
        <end position="10"/>
    </location>
</feature>
<reference evidence="2" key="1">
    <citation type="submission" date="2022-08" db="EMBL/GenBank/DDBJ databases">
        <title>Novel sulfate-reducing endosymbionts in the free-living metamonad Anaeramoeba.</title>
        <authorList>
            <person name="Jerlstrom-Hultqvist J."/>
            <person name="Cepicka I."/>
            <person name="Gallot-Lavallee L."/>
            <person name="Salas-Leiva D."/>
            <person name="Curtis B.A."/>
            <person name="Zahonova K."/>
            <person name="Pipaliya S."/>
            <person name="Dacks J."/>
            <person name="Roger A.J."/>
        </authorList>
    </citation>
    <scope>NUCLEOTIDE SEQUENCE</scope>
    <source>
        <strain evidence="2">Schooner1</strain>
    </source>
</reference>
<feature type="compositionally biased region" description="Basic and acidic residues" evidence="1">
    <location>
        <begin position="297"/>
        <end position="318"/>
    </location>
</feature>
<dbReference type="EMBL" id="JAOAOG010000140">
    <property type="protein sequence ID" value="KAJ6245982.1"/>
    <property type="molecule type" value="Genomic_DNA"/>
</dbReference>
<evidence type="ECO:0000313" key="3">
    <source>
        <dbReference type="Proteomes" id="UP001150062"/>
    </source>
</evidence>
<feature type="region of interest" description="Disordered" evidence="1">
    <location>
        <begin position="1"/>
        <end position="162"/>
    </location>
</feature>
<feature type="compositionally biased region" description="Polar residues" evidence="1">
    <location>
        <begin position="67"/>
        <end position="78"/>
    </location>
</feature>
<feature type="compositionally biased region" description="Polar residues" evidence="1">
    <location>
        <begin position="108"/>
        <end position="122"/>
    </location>
</feature>
<evidence type="ECO:0000256" key="1">
    <source>
        <dbReference type="SAM" id="MobiDB-lite"/>
    </source>
</evidence>
<name>A0ABQ8YN74_9EUKA</name>
<accession>A0ABQ8YN74</accession>
<dbReference type="Proteomes" id="UP001150062">
    <property type="component" value="Unassembled WGS sequence"/>
</dbReference>
<feature type="region of interest" description="Disordered" evidence="1">
    <location>
        <begin position="297"/>
        <end position="319"/>
    </location>
</feature>
<feature type="region of interest" description="Disordered" evidence="1">
    <location>
        <begin position="440"/>
        <end position="478"/>
    </location>
</feature>
<feature type="compositionally biased region" description="Polar residues" evidence="1">
    <location>
        <begin position="18"/>
        <end position="34"/>
    </location>
</feature>
<proteinExistence type="predicted"/>
<comment type="caution">
    <text evidence="2">The sequence shown here is derived from an EMBL/GenBank/DDBJ whole genome shotgun (WGS) entry which is preliminary data.</text>
</comment>
<evidence type="ECO:0000313" key="2">
    <source>
        <dbReference type="EMBL" id="KAJ6245982.1"/>
    </source>
</evidence>
<sequence length="694" mass="80371">MSSKETSSESGSKKSPKNDSGNTTTHQNNVFSTIRTKKKSTKEEQLKKSKSEGSVGDEQHHNKKSDSSLSSINLQEKNGSTDDDKSDLTPPFGSFSSVKWDEGKSLENSEASESNDQSGSDPKNNKKQGGKKKKKKKESNYTDSSSTQPSQETSNNEKKEGKVFSDRKYKGVKFTCLNSNFDQITYLKPKKFEKLVSGVLSKKTKPQDKFVKIFCIKTFINWYGINLLKLPRKYLPQIRKHKQEHFKALQSALSWSCLGQFSILTETLKSKNCWEKSLLSIKKTNLLVTRMGFNKMEKEKEKEKEKGKGKGKGKENLTKRKKENGKQNLLFQSKWDKLKIYFSEEFPKLIILSKNNTNDFVILNLRSSSQKLVILFVLLVYHQSNGSDPRIGKNPKIETLDINDLYLTVLPPLVSIAKYQKYQSSYKQIKMQMEKLIKNSKKATETKRENRGKGFFNMNENKNSHSNSKDKDNKKKTTKGRGIVEFAIDDEDDDELSISSSRVQTMIDNLQYETTLNEKIKKKQKSNHHNSQNNKCAPLVGSKYSLVNSKNRKAIILLEKKNTELFFKFKEDQIEWDYFSDYAPKQYFRNKFVSFQLYLVVKRQLPFESAYIVISKKDVKIISTNESITIYYTNNFDVESLHLNRLFRIQAQGNKKKNNKSAILLALNKYDSLIIRRTIQYFYQRWLKSKYKKK</sequence>
<protein>
    <submittedName>
        <fullName evidence="2">Uncharacterized protein</fullName>
    </submittedName>
</protein>